<dbReference type="EMBL" id="LACB01000759">
    <property type="protein sequence ID" value="KAJ9481510.1"/>
    <property type="molecule type" value="Genomic_DNA"/>
</dbReference>
<organism evidence="1 2">
    <name type="scientific">Penicillium thymicola</name>
    <dbReference type="NCBI Taxonomy" id="293382"/>
    <lineage>
        <taxon>Eukaryota</taxon>
        <taxon>Fungi</taxon>
        <taxon>Dikarya</taxon>
        <taxon>Ascomycota</taxon>
        <taxon>Pezizomycotina</taxon>
        <taxon>Eurotiomycetes</taxon>
        <taxon>Eurotiomycetidae</taxon>
        <taxon>Eurotiales</taxon>
        <taxon>Aspergillaceae</taxon>
        <taxon>Penicillium</taxon>
    </lineage>
</organism>
<evidence type="ECO:0000313" key="1">
    <source>
        <dbReference type="EMBL" id="KAJ9481510.1"/>
    </source>
</evidence>
<dbReference type="AlphaFoldDB" id="A0AAI9T670"/>
<proteinExistence type="predicted"/>
<gene>
    <name evidence="1" type="ORF">VN97_g11963</name>
</gene>
<evidence type="ECO:0000313" key="2">
    <source>
        <dbReference type="Proteomes" id="UP001227192"/>
    </source>
</evidence>
<comment type="caution">
    <text evidence="1">The sequence shown here is derived from an EMBL/GenBank/DDBJ whole genome shotgun (WGS) entry which is preliminary data.</text>
</comment>
<dbReference type="Proteomes" id="UP001227192">
    <property type="component" value="Unassembled WGS sequence"/>
</dbReference>
<sequence length="113" mass="12871">MINRAIYFILNHNTFSNERTSGPVLRRHPKRFIALKSYPLIVKRDFDSGLLRWGGVILMLRLNIERPDVGLKTLAIIRPREGSNKTRVPLHNLVQYAGGSIPNFDCRTAGARC</sequence>
<protein>
    <submittedName>
        <fullName evidence="1">Uncharacterized protein</fullName>
    </submittedName>
</protein>
<reference evidence="1" key="1">
    <citation type="submission" date="2015-06" db="EMBL/GenBank/DDBJ databases">
        <authorList>
            <person name="Nguyen H."/>
        </authorList>
    </citation>
    <scope>NUCLEOTIDE SEQUENCE</scope>
    <source>
        <strain evidence="1">DAOM 180753</strain>
    </source>
</reference>
<accession>A0AAI9T670</accession>
<keyword evidence="2" id="KW-1185">Reference proteome</keyword>
<name>A0AAI9T670_PENTH</name>
<reference evidence="1" key="2">
    <citation type="journal article" date="2016" name="Fungal Biol.">
        <title>Ochratoxin A production by Penicillium thymicola.</title>
        <authorList>
            <person name="Nguyen H.D.T."/>
            <person name="McMullin D.R."/>
            <person name="Ponomareva E."/>
            <person name="Riley R."/>
            <person name="Pomraning K.R."/>
            <person name="Baker S.E."/>
            <person name="Seifert K.A."/>
        </authorList>
    </citation>
    <scope>NUCLEOTIDE SEQUENCE</scope>
    <source>
        <strain evidence="1">DAOM 180753</strain>
    </source>
</reference>